<keyword evidence="3" id="KW-1185">Reference proteome</keyword>
<feature type="region of interest" description="Disordered" evidence="1">
    <location>
        <begin position="107"/>
        <end position="156"/>
    </location>
</feature>
<proteinExistence type="predicted"/>
<organism evidence="2 3">
    <name type="scientific">Prunus dulcis</name>
    <name type="common">Almond</name>
    <name type="synonym">Amygdalus dulcis</name>
    <dbReference type="NCBI Taxonomy" id="3755"/>
    <lineage>
        <taxon>Eukaryota</taxon>
        <taxon>Viridiplantae</taxon>
        <taxon>Streptophyta</taxon>
        <taxon>Embryophyta</taxon>
        <taxon>Tracheophyta</taxon>
        <taxon>Spermatophyta</taxon>
        <taxon>Magnoliopsida</taxon>
        <taxon>eudicotyledons</taxon>
        <taxon>Gunneridae</taxon>
        <taxon>Pentapetalae</taxon>
        <taxon>rosids</taxon>
        <taxon>fabids</taxon>
        <taxon>Rosales</taxon>
        <taxon>Rosaceae</taxon>
        <taxon>Amygdaloideae</taxon>
        <taxon>Amygdaleae</taxon>
        <taxon>Prunus</taxon>
    </lineage>
</organism>
<dbReference type="Proteomes" id="UP001054821">
    <property type="component" value="Chromosome 3"/>
</dbReference>
<evidence type="ECO:0000256" key="1">
    <source>
        <dbReference type="SAM" id="MobiDB-lite"/>
    </source>
</evidence>
<dbReference type="AlphaFoldDB" id="A0AAD4ZD51"/>
<evidence type="ECO:0000313" key="3">
    <source>
        <dbReference type="Proteomes" id="UP001054821"/>
    </source>
</evidence>
<name>A0AAD4ZD51_PRUDU</name>
<reference evidence="2 3" key="1">
    <citation type="journal article" date="2022" name="G3 (Bethesda)">
        <title>Whole-genome sequence and methylome profiling of the almond [Prunus dulcis (Mill.) D.A. Webb] cultivar 'Nonpareil'.</title>
        <authorList>
            <person name="D'Amico-Willman K.M."/>
            <person name="Ouma W.Z."/>
            <person name="Meulia T."/>
            <person name="Sideli G.M."/>
            <person name="Gradziel T.M."/>
            <person name="Fresnedo-Ramirez J."/>
        </authorList>
    </citation>
    <scope>NUCLEOTIDE SEQUENCE [LARGE SCALE GENOMIC DNA]</scope>
    <source>
        <strain evidence="2">Clone GOH B32 T37-40</strain>
    </source>
</reference>
<gene>
    <name evidence="2" type="ORF">L3X38_020067</name>
</gene>
<protein>
    <submittedName>
        <fullName evidence="2">Uncharacterized protein</fullName>
    </submittedName>
</protein>
<sequence length="156" mass="17405">MRLILDGEDQRRLSLSIDRTRAISFSDAKTDAGVVDVGLVLDKHNMQVFASLFTNIAFSSRKVQAISDDFDGKEEATRSLSYMGSAMKISLVLKLFFLEPYEKTKEIERDEVSTENRRKTPDSGQFRAAPGQLRVGEERRDRGGADGTLAGDRAEL</sequence>
<feature type="compositionally biased region" description="Basic and acidic residues" evidence="1">
    <location>
        <begin position="107"/>
        <end position="121"/>
    </location>
</feature>
<dbReference type="EMBL" id="JAJFAZ020000003">
    <property type="protein sequence ID" value="KAI5340793.1"/>
    <property type="molecule type" value="Genomic_DNA"/>
</dbReference>
<feature type="compositionally biased region" description="Basic and acidic residues" evidence="1">
    <location>
        <begin position="135"/>
        <end position="144"/>
    </location>
</feature>
<comment type="caution">
    <text evidence="2">The sequence shown here is derived from an EMBL/GenBank/DDBJ whole genome shotgun (WGS) entry which is preliminary data.</text>
</comment>
<accession>A0AAD4ZD51</accession>
<evidence type="ECO:0000313" key="2">
    <source>
        <dbReference type="EMBL" id="KAI5340793.1"/>
    </source>
</evidence>